<accession>A0A0F0LI26</accession>
<dbReference type="AlphaFoldDB" id="A0A0F0LI26"/>
<keyword evidence="1" id="KW-0732">Signal</keyword>
<evidence type="ECO:0000313" key="2">
    <source>
        <dbReference type="EMBL" id="KJL32793.1"/>
    </source>
</evidence>
<comment type="caution">
    <text evidence="2">The sequence shown here is derived from an EMBL/GenBank/DDBJ whole genome shotgun (WGS) entry which is preliminary data.</text>
</comment>
<reference evidence="2 3" key="1">
    <citation type="submission" date="2015-02" db="EMBL/GenBank/DDBJ databases">
        <title>Draft genome sequences of ten Microbacterium spp. with emphasis on heavy metal contaminated environments.</title>
        <authorList>
            <person name="Corretto E."/>
        </authorList>
    </citation>
    <scope>NUCLEOTIDE SEQUENCE [LARGE SCALE GENOMIC DNA]</scope>
    <source>
        <strain evidence="2 3">DSM 23848</strain>
    </source>
</reference>
<feature type="chain" id="PRO_5039683585" evidence="1">
    <location>
        <begin position="40"/>
        <end position="135"/>
    </location>
</feature>
<dbReference type="PATRIC" id="fig|582680.7.peg.160"/>
<sequence>MSEQVTRTTRTLSRRTIVKGAAWSLPVIAAAAAVPLASASTKGSADPVVTCGSAAAGDNGSYTISGERVIVSYDSAPDVYELNAHFRDGTSASYGTNDGTAPAQGSQQWSVETGKPVAWVQVHSFNTHYQNGVCQ</sequence>
<dbReference type="PROSITE" id="PS51318">
    <property type="entry name" value="TAT"/>
    <property type="match status" value="1"/>
</dbReference>
<dbReference type="RefSeq" id="WP_045248898.1">
    <property type="nucleotide sequence ID" value="NZ_CP099706.1"/>
</dbReference>
<dbReference type="InterPro" id="IPR006311">
    <property type="entry name" value="TAT_signal"/>
</dbReference>
<protein>
    <submittedName>
        <fullName evidence="2">Uncharacterized protein</fullName>
    </submittedName>
</protein>
<evidence type="ECO:0000313" key="3">
    <source>
        <dbReference type="Proteomes" id="UP000033448"/>
    </source>
</evidence>
<dbReference type="EMBL" id="JYIT01000037">
    <property type="protein sequence ID" value="KJL32793.1"/>
    <property type="molecule type" value="Genomic_DNA"/>
</dbReference>
<dbReference type="Proteomes" id="UP000033448">
    <property type="component" value="Unassembled WGS sequence"/>
</dbReference>
<keyword evidence="3" id="KW-1185">Reference proteome</keyword>
<evidence type="ECO:0000256" key="1">
    <source>
        <dbReference type="SAM" id="SignalP"/>
    </source>
</evidence>
<organism evidence="2 3">
    <name type="scientific">Microbacterium azadirachtae</name>
    <dbReference type="NCBI Taxonomy" id="582680"/>
    <lineage>
        <taxon>Bacteria</taxon>
        <taxon>Bacillati</taxon>
        <taxon>Actinomycetota</taxon>
        <taxon>Actinomycetes</taxon>
        <taxon>Micrococcales</taxon>
        <taxon>Microbacteriaceae</taxon>
        <taxon>Microbacterium</taxon>
    </lineage>
</organism>
<name>A0A0F0LI26_9MICO</name>
<dbReference type="OrthoDB" id="5198384at2"/>
<gene>
    <name evidence="2" type="ORF">RL72_00145</name>
</gene>
<proteinExistence type="predicted"/>
<feature type="signal peptide" evidence="1">
    <location>
        <begin position="1"/>
        <end position="39"/>
    </location>
</feature>